<protein>
    <recommendedName>
        <fullName evidence="2">Lipopolysaccharide assembly protein B</fullName>
    </recommendedName>
</protein>
<reference evidence="5 6" key="1">
    <citation type="submission" date="2016-10" db="EMBL/GenBank/DDBJ databases">
        <authorList>
            <person name="de Groot N.N."/>
        </authorList>
    </citation>
    <scope>NUCLEOTIDE SEQUENCE [LARGE SCALE GENOMIC DNA]</scope>
    <source>
        <strain evidence="5 6">DSM 23609</strain>
    </source>
</reference>
<evidence type="ECO:0000259" key="4">
    <source>
        <dbReference type="Pfam" id="PF18073"/>
    </source>
</evidence>
<comment type="subcellular location">
    <subcellularLocation>
        <location evidence="2">Cell inner membrane</location>
        <topology evidence="2">Single-pass membrane protein</topology>
        <orientation evidence="2">Cytoplasmic side</orientation>
    </subcellularLocation>
</comment>
<comment type="similarity">
    <text evidence="2">Belongs to the LapB family.</text>
</comment>
<dbReference type="PROSITE" id="PS50005">
    <property type="entry name" value="TPR"/>
    <property type="match status" value="1"/>
</dbReference>
<feature type="domain" description="LapB rubredoxin metal binding" evidence="4">
    <location>
        <begin position="355"/>
        <end position="379"/>
    </location>
</feature>
<proteinExistence type="inferred from homology"/>
<dbReference type="SMART" id="SM00028">
    <property type="entry name" value="TPR"/>
    <property type="match status" value="4"/>
</dbReference>
<evidence type="ECO:0000313" key="6">
    <source>
        <dbReference type="Proteomes" id="UP000199771"/>
    </source>
</evidence>
<dbReference type="GO" id="GO:0009898">
    <property type="term" value="C:cytoplasmic side of plasma membrane"/>
    <property type="evidence" value="ECO:0007669"/>
    <property type="project" value="UniProtKB-UniRule"/>
</dbReference>
<feature type="binding site" evidence="2">
    <location>
        <position position="357"/>
    </location>
    <ligand>
        <name>Fe cation</name>
        <dbReference type="ChEBI" id="CHEBI:24875"/>
    </ligand>
</feature>
<dbReference type="GO" id="GO:0008653">
    <property type="term" value="P:lipopolysaccharide metabolic process"/>
    <property type="evidence" value="ECO:0007669"/>
    <property type="project" value="InterPro"/>
</dbReference>
<dbReference type="Proteomes" id="UP000199771">
    <property type="component" value="Unassembled WGS sequence"/>
</dbReference>
<dbReference type="Pfam" id="PF18073">
    <property type="entry name" value="Zn_ribbon_LapB"/>
    <property type="match status" value="1"/>
</dbReference>
<keyword evidence="2" id="KW-0677">Repeat</keyword>
<keyword evidence="2" id="KW-0408">Iron</keyword>
<keyword evidence="2" id="KW-0472">Membrane</keyword>
<keyword evidence="2" id="KW-1003">Cell membrane</keyword>
<dbReference type="InterPro" id="IPR041166">
    <property type="entry name" value="Rubredoxin_2"/>
</dbReference>
<keyword evidence="6" id="KW-1185">Reference proteome</keyword>
<dbReference type="InterPro" id="IPR011990">
    <property type="entry name" value="TPR-like_helical_dom_sf"/>
</dbReference>
<dbReference type="SUPFAM" id="SSF81901">
    <property type="entry name" value="HCP-like"/>
    <property type="match status" value="1"/>
</dbReference>
<dbReference type="GO" id="GO:0005506">
    <property type="term" value="F:iron ion binding"/>
    <property type="evidence" value="ECO:0007669"/>
    <property type="project" value="UniProtKB-UniRule"/>
</dbReference>
<dbReference type="OrthoDB" id="507476at2"/>
<name>A0A1I2HLN3_9GAMM</name>
<evidence type="ECO:0000256" key="2">
    <source>
        <dbReference type="HAMAP-Rule" id="MF_00994"/>
    </source>
</evidence>
<dbReference type="InterPro" id="IPR030865">
    <property type="entry name" value="LapB"/>
</dbReference>
<evidence type="ECO:0000313" key="5">
    <source>
        <dbReference type="EMBL" id="SFF31044.1"/>
    </source>
</evidence>
<dbReference type="STRING" id="1076937.SAMN04488120_10282"/>
<keyword evidence="2 3" id="KW-0802">TPR repeat</keyword>
<dbReference type="GO" id="GO:0046890">
    <property type="term" value="P:regulation of lipid biosynthetic process"/>
    <property type="evidence" value="ECO:0007669"/>
    <property type="project" value="UniProtKB-UniRule"/>
</dbReference>
<dbReference type="Pfam" id="PF13432">
    <property type="entry name" value="TPR_16"/>
    <property type="match status" value="2"/>
</dbReference>
<dbReference type="HAMAP" id="MF_00994">
    <property type="entry name" value="LPS_assembly_LapB"/>
    <property type="match status" value="1"/>
</dbReference>
<evidence type="ECO:0000256" key="3">
    <source>
        <dbReference type="PROSITE-ProRule" id="PRU00339"/>
    </source>
</evidence>
<sequence length="392" mass="43166">MIDPLFSWLLLPLGIALGWALARRLPAAPGRVSYSSEQLGGLLTQLTSDDPDQAIAALVAVSDLDPSTAELHLTLGRMFRKRGEVDRALRIHETLAARPGLAAPVAAEARFELAQDYMAAGMMDRAEELFNALAASGVHTIESLEAIRTIHEQAREWQRAIEAARRLQAAKGESQQMAIAQYHCELAEEARRAGRIDEAIELARRALSEDAGCIRAQLLLGELYETQKNPAAAARAYLRAFEQDPRFLADVIEPLRRCFEQTGDRETYLQFLRDAKEMSSSSLPFIAEARLLAETGLDPLDHLAQGLEARPSRAVLAEFLEVLERQPDVIAAGLDKPAASLRKALLRLMESAPRYQCSNCGFSPRQMFWQCPGCKHWGTTAPADDVLRTAAG</sequence>
<dbReference type="AlphaFoldDB" id="A0A1I2HLN3"/>
<keyword evidence="2" id="KW-1133">Transmembrane helix</keyword>
<feature type="topological domain" description="Cytoplasmic" evidence="2">
    <location>
        <begin position="23"/>
        <end position="392"/>
    </location>
</feature>
<feature type="repeat" description="TPR" evidence="3">
    <location>
        <begin position="214"/>
        <end position="247"/>
    </location>
</feature>
<feature type="binding site" evidence="2">
    <location>
        <position position="371"/>
    </location>
    <ligand>
        <name>Fe cation</name>
        <dbReference type="ChEBI" id="CHEBI:24875"/>
    </ligand>
</feature>
<feature type="binding site" evidence="2">
    <location>
        <position position="374"/>
    </location>
    <ligand>
        <name>Fe cation</name>
        <dbReference type="ChEBI" id="CHEBI:24875"/>
    </ligand>
</feature>
<keyword evidence="2" id="KW-0997">Cell inner membrane</keyword>
<feature type="binding site" evidence="2">
    <location>
        <position position="360"/>
    </location>
    <ligand>
        <name>Fe cation</name>
        <dbReference type="ChEBI" id="CHEBI:24875"/>
    </ligand>
</feature>
<keyword evidence="1 2" id="KW-0479">Metal-binding</keyword>
<dbReference type="RefSeq" id="WP_091531012.1">
    <property type="nucleotide sequence ID" value="NZ_FOOC01000002.1"/>
</dbReference>
<evidence type="ECO:0000256" key="1">
    <source>
        <dbReference type="ARBA" id="ARBA00022723"/>
    </source>
</evidence>
<dbReference type="InterPro" id="IPR019734">
    <property type="entry name" value="TPR_rpt"/>
</dbReference>
<keyword evidence="2" id="KW-0812">Transmembrane</keyword>
<dbReference type="EMBL" id="FOOC01000002">
    <property type="protein sequence ID" value="SFF31044.1"/>
    <property type="molecule type" value="Genomic_DNA"/>
</dbReference>
<comment type="function">
    <text evidence="2">Modulates cellular lipopolysaccharide (LPS) levels by regulating LpxC, which is involved in lipid A biosynthesis. May act by modulating the proteolytic activity of FtsH towards LpxC. May also coordinate assembly of proteins involved in LPS synthesis at the plasma membrane.</text>
</comment>
<dbReference type="Gene3D" id="1.25.40.10">
    <property type="entry name" value="Tetratricopeptide repeat domain"/>
    <property type="match status" value="2"/>
</dbReference>
<organism evidence="5 6">
    <name type="scientific">Fontimonas thermophila</name>
    <dbReference type="NCBI Taxonomy" id="1076937"/>
    <lineage>
        <taxon>Bacteria</taxon>
        <taxon>Pseudomonadati</taxon>
        <taxon>Pseudomonadota</taxon>
        <taxon>Gammaproteobacteria</taxon>
        <taxon>Nevskiales</taxon>
        <taxon>Nevskiaceae</taxon>
        <taxon>Fontimonas</taxon>
    </lineage>
</organism>
<accession>A0A1I2HLN3</accession>
<gene>
    <name evidence="2" type="primary">lapB</name>
    <name evidence="5" type="ORF">SAMN04488120_10282</name>
</gene>